<gene>
    <name evidence="9" type="ORF">ATO7_07160</name>
</gene>
<evidence type="ECO:0000256" key="3">
    <source>
        <dbReference type="ARBA" id="ARBA00023027"/>
    </source>
</evidence>
<evidence type="ECO:0000259" key="8">
    <source>
        <dbReference type="Pfam" id="PF00171"/>
    </source>
</evidence>
<evidence type="ECO:0000256" key="6">
    <source>
        <dbReference type="PROSITE-ProRule" id="PRU10007"/>
    </source>
</evidence>
<evidence type="ECO:0000256" key="2">
    <source>
        <dbReference type="ARBA" id="ARBA00023002"/>
    </source>
</evidence>
<evidence type="ECO:0000313" key="10">
    <source>
        <dbReference type="Proteomes" id="UP000192342"/>
    </source>
</evidence>
<dbReference type="STRING" id="1317117.ATO7_07160"/>
<dbReference type="GO" id="GO:0006081">
    <property type="term" value="P:aldehyde metabolic process"/>
    <property type="evidence" value="ECO:0007669"/>
    <property type="project" value="InterPro"/>
</dbReference>
<evidence type="ECO:0000256" key="5">
    <source>
        <dbReference type="PIRSR" id="PIRSR036492-1"/>
    </source>
</evidence>
<evidence type="ECO:0000256" key="7">
    <source>
        <dbReference type="RuleBase" id="RU003345"/>
    </source>
</evidence>
<sequence length="480" mass="52830">MSAVAQDVHPKFESAMQADIQRVFALQQQKALALRSSNKTERVAKLKKLRDAILSRQDAIQQACYADFKKPPVEVDLAEITPILAEIKHSISHIGKWMRGERVWPTMLMFGTKTRIRYEPKGVSLIIAPWNYPINLTLMPLVSAIAAGCTAMVKPSEMTPHCSAVLRDIINDVFHEDEVAMFEGEVDVSTALLELPFDHIFFTGSPAVGKVVMAAAAKHLTSVTLELGGKSPVIVDESADIKKAAQSVMWGKFSNCGQTCIAPDYLYVHESVKDAFIKACREQLEHAYGKDTKASPDFARVVNARHYGRIKSLMDEALDNGATLLAGGDTDSEDNFIAPTLIGDIPDNTRIMEEEIFGPVLPVLSFSDINQVVQRINAAPKPLALYIYTKNPQQAERVLTQTSAGGSCINSCVVQYLHINAPFGGVNNSGIGNSHGVWGFKAFSHERTVIENKFSVSHWLAPPYNNFVKRMIAITLATFK</sequence>
<dbReference type="InterPro" id="IPR016161">
    <property type="entry name" value="Ald_DH/histidinol_DH"/>
</dbReference>
<dbReference type="AlphaFoldDB" id="A0A1Y1SK30"/>
<keyword evidence="10" id="KW-1185">Reference proteome</keyword>
<evidence type="ECO:0000256" key="1">
    <source>
        <dbReference type="ARBA" id="ARBA00009986"/>
    </source>
</evidence>
<dbReference type="Gene3D" id="3.40.605.10">
    <property type="entry name" value="Aldehyde Dehydrogenase, Chain A, domain 1"/>
    <property type="match status" value="1"/>
</dbReference>
<comment type="similarity">
    <text evidence="1 4 7">Belongs to the aldehyde dehydrogenase family.</text>
</comment>
<evidence type="ECO:0000256" key="4">
    <source>
        <dbReference type="PIRNR" id="PIRNR036492"/>
    </source>
</evidence>
<proteinExistence type="inferred from homology"/>
<name>A0A1Y1SK30_9GAMM</name>
<dbReference type="PIRSF" id="PIRSF036492">
    <property type="entry name" value="ALDH"/>
    <property type="match status" value="1"/>
</dbReference>
<dbReference type="InterPro" id="IPR016163">
    <property type="entry name" value="Ald_DH_C"/>
</dbReference>
<dbReference type="InterPro" id="IPR016160">
    <property type="entry name" value="Ald_DH_CS_CYS"/>
</dbReference>
<dbReference type="CDD" id="cd07134">
    <property type="entry name" value="ALDH_AlkH-like"/>
    <property type="match status" value="1"/>
</dbReference>
<dbReference type="Proteomes" id="UP000192342">
    <property type="component" value="Unassembled WGS sequence"/>
</dbReference>
<keyword evidence="3" id="KW-0520">NAD</keyword>
<feature type="active site" evidence="5">
    <location>
        <position position="260"/>
    </location>
</feature>
<evidence type="ECO:0000313" key="9">
    <source>
        <dbReference type="EMBL" id="ORE89641.1"/>
    </source>
</evidence>
<dbReference type="InterPro" id="IPR012394">
    <property type="entry name" value="Aldehyde_DH_NAD(P)"/>
</dbReference>
<dbReference type="EMBL" id="AQQV01000001">
    <property type="protein sequence ID" value="ORE89641.1"/>
    <property type="molecule type" value="Genomic_DNA"/>
</dbReference>
<dbReference type="PANTHER" id="PTHR43570">
    <property type="entry name" value="ALDEHYDE DEHYDROGENASE"/>
    <property type="match status" value="1"/>
</dbReference>
<feature type="domain" description="Aldehyde dehydrogenase" evidence="8">
    <location>
        <begin position="5"/>
        <end position="449"/>
    </location>
</feature>
<dbReference type="RefSeq" id="WP_083560924.1">
    <property type="nucleotide sequence ID" value="NZ_AQQV01000001.1"/>
</dbReference>
<dbReference type="PROSITE" id="PS00070">
    <property type="entry name" value="ALDEHYDE_DEHYDR_CYS"/>
    <property type="match status" value="1"/>
</dbReference>
<dbReference type="GO" id="GO:0004029">
    <property type="term" value="F:aldehyde dehydrogenase (NAD+) activity"/>
    <property type="evidence" value="ECO:0007669"/>
    <property type="project" value="TreeGrafter"/>
</dbReference>
<dbReference type="InterPro" id="IPR016162">
    <property type="entry name" value="Ald_DH_N"/>
</dbReference>
<organism evidence="9 10">
    <name type="scientific">Oceanococcus atlanticus</name>
    <dbReference type="NCBI Taxonomy" id="1317117"/>
    <lineage>
        <taxon>Bacteria</taxon>
        <taxon>Pseudomonadati</taxon>
        <taxon>Pseudomonadota</taxon>
        <taxon>Gammaproteobacteria</taxon>
        <taxon>Chromatiales</taxon>
        <taxon>Oceanococcaceae</taxon>
        <taxon>Oceanococcus</taxon>
    </lineage>
</organism>
<dbReference type="Gene3D" id="3.40.309.10">
    <property type="entry name" value="Aldehyde Dehydrogenase, Chain A, domain 2"/>
    <property type="match status" value="1"/>
</dbReference>
<dbReference type="Pfam" id="PF00171">
    <property type="entry name" value="Aldedh"/>
    <property type="match status" value="1"/>
</dbReference>
<protein>
    <recommendedName>
        <fullName evidence="4">Aldehyde dehydrogenase</fullName>
    </recommendedName>
</protein>
<dbReference type="InterPro" id="IPR015590">
    <property type="entry name" value="Aldehyde_DH_dom"/>
</dbReference>
<feature type="active site" evidence="5 6">
    <location>
        <position position="226"/>
    </location>
</feature>
<keyword evidence="2 4" id="KW-0560">Oxidoreductase</keyword>
<dbReference type="SUPFAM" id="SSF53720">
    <property type="entry name" value="ALDH-like"/>
    <property type="match status" value="1"/>
</dbReference>
<accession>A0A1Y1SK30</accession>
<dbReference type="InterPro" id="IPR029510">
    <property type="entry name" value="Ald_DH_CS_GLU"/>
</dbReference>
<reference evidence="9 10" key="1">
    <citation type="submission" date="2013-04" db="EMBL/GenBank/DDBJ databases">
        <title>Oceanococcus atlanticus 22II-S10r2 Genome Sequencing.</title>
        <authorList>
            <person name="Lai Q."/>
            <person name="Li G."/>
            <person name="Shao Z."/>
        </authorList>
    </citation>
    <scope>NUCLEOTIDE SEQUENCE [LARGE SCALE GENOMIC DNA]</scope>
    <source>
        <strain evidence="9 10">22II-S10r2</strain>
    </source>
</reference>
<dbReference type="PANTHER" id="PTHR43570:SF20">
    <property type="entry name" value="ALDEHYDE DEHYDROGENASE ALDX-RELATED"/>
    <property type="match status" value="1"/>
</dbReference>
<comment type="caution">
    <text evidence="9">The sequence shown here is derived from an EMBL/GenBank/DDBJ whole genome shotgun (WGS) entry which is preliminary data.</text>
</comment>
<dbReference type="PROSITE" id="PS00687">
    <property type="entry name" value="ALDEHYDE_DEHYDR_GLU"/>
    <property type="match status" value="1"/>
</dbReference>
<dbReference type="OrthoDB" id="9812625at2"/>
<dbReference type="FunFam" id="3.40.605.10:FF:000004">
    <property type="entry name" value="Aldehyde dehydrogenase"/>
    <property type="match status" value="1"/>
</dbReference>
<dbReference type="GO" id="GO:0005737">
    <property type="term" value="C:cytoplasm"/>
    <property type="evidence" value="ECO:0007669"/>
    <property type="project" value="TreeGrafter"/>
</dbReference>
<dbReference type="FunFam" id="3.40.309.10:FF:000003">
    <property type="entry name" value="Aldehyde dehydrogenase"/>
    <property type="match status" value="1"/>
</dbReference>